<evidence type="ECO:0000259" key="1">
    <source>
        <dbReference type="Pfam" id="PF10988"/>
    </source>
</evidence>
<dbReference type="RefSeq" id="WP_107956476.1">
    <property type="nucleotide sequence ID" value="NZ_QAOG01000001.1"/>
</dbReference>
<dbReference type="Proteomes" id="UP000244189">
    <property type="component" value="Unassembled WGS sequence"/>
</dbReference>
<protein>
    <submittedName>
        <fullName evidence="2">Putative autotransporter adhesin-like protein</fullName>
    </submittedName>
</protein>
<dbReference type="InterPro" id="IPR021255">
    <property type="entry name" value="DUF2807"/>
</dbReference>
<reference evidence="2 3" key="1">
    <citation type="submission" date="2018-04" db="EMBL/GenBank/DDBJ databases">
        <title>Genomic Encyclopedia of Type Strains, Phase III (KMG-III): the genomes of soil and plant-associated and newly described type strains.</title>
        <authorList>
            <person name="Whitman W."/>
        </authorList>
    </citation>
    <scope>NUCLEOTIDE SEQUENCE [LARGE SCALE GENOMIC DNA]</scope>
    <source>
        <strain evidence="2 3">MA101b</strain>
    </source>
</reference>
<dbReference type="Pfam" id="PF10988">
    <property type="entry name" value="DUF2807"/>
    <property type="match status" value="1"/>
</dbReference>
<keyword evidence="3" id="KW-1185">Reference proteome</keyword>
<comment type="caution">
    <text evidence="2">The sequence shown here is derived from an EMBL/GenBank/DDBJ whole genome shotgun (WGS) entry which is preliminary data.</text>
</comment>
<accession>A0A2T5GRZ1</accession>
<dbReference type="EMBL" id="QAOG01000001">
    <property type="protein sequence ID" value="PTQ62083.1"/>
    <property type="molecule type" value="Genomic_DNA"/>
</dbReference>
<sequence length="243" mass="24639">MNFLALGLIIPLAACSFGWDSDSEGSGVAASGSGTTRTFQIADFDQIDLRGSDDVDVRVGTGFSVRAEGPTEQLDRLRIARDGATLDIGRKNGTGFGWSKGPKVKVYVTLPRLSEATVSGSGNMAIDRVEGSAFEGGIAGSGNLTIAAVQVDAAKFSIAGSGTARASGTARDLNVEIAGSGDVDGTRLQAKSAKVEIAGSGSVRAVVDGPAKVDMMGSGDVDLGPRSRCTISKMGTGSVRCGS</sequence>
<dbReference type="Gene3D" id="2.160.20.120">
    <property type="match status" value="1"/>
</dbReference>
<feature type="domain" description="Putative auto-transporter adhesin head GIN" evidence="1">
    <location>
        <begin position="43"/>
        <end position="222"/>
    </location>
</feature>
<organism evidence="2 3">
    <name type="scientific">Sphingomonas aurantiaca</name>
    <dbReference type="NCBI Taxonomy" id="185949"/>
    <lineage>
        <taxon>Bacteria</taxon>
        <taxon>Pseudomonadati</taxon>
        <taxon>Pseudomonadota</taxon>
        <taxon>Alphaproteobacteria</taxon>
        <taxon>Sphingomonadales</taxon>
        <taxon>Sphingomonadaceae</taxon>
        <taxon>Sphingomonas</taxon>
    </lineage>
</organism>
<gene>
    <name evidence="2" type="ORF">C8J26_0357</name>
</gene>
<evidence type="ECO:0000313" key="2">
    <source>
        <dbReference type="EMBL" id="PTQ62083.1"/>
    </source>
</evidence>
<name>A0A2T5GRZ1_9SPHN</name>
<dbReference type="AlphaFoldDB" id="A0A2T5GRZ1"/>
<evidence type="ECO:0000313" key="3">
    <source>
        <dbReference type="Proteomes" id="UP000244189"/>
    </source>
</evidence>
<proteinExistence type="predicted"/>